<sequence length="273" mass="29857">MIILAGTPIGNASDASPRLVETLERADVIAAEDTRNALHLLEVLGVANRPRMLSMHDFNERGRVAEVLELARTQDVVVVSDAGMPTISDPGYHLVAAARGTDVTVTIVPGPTAAVSALAVSGLPTDRFSFEGFVPRRPGERARLWRELADERRTMIFYESPHRVADALESMIAGFGADRPASVSRELTKRFEHTERGTLAQLHEWAQAGVRGEVVIVVGGAPERRTSPEDHVDEVRRLVDGGMRLKDATRAVAERTGVSRRELYDLALRARRG</sequence>
<comment type="caution">
    <text evidence="9">The sequence shown here is derived from an EMBL/GenBank/DDBJ whole genome shotgun (WGS) entry which is preliminary data.</text>
</comment>
<dbReference type="Pfam" id="PF23016">
    <property type="entry name" value="RsmI_C"/>
    <property type="match status" value="1"/>
</dbReference>
<dbReference type="EMBL" id="WBKA01000008">
    <property type="protein sequence ID" value="KAB1631239.1"/>
    <property type="molecule type" value="Genomic_DNA"/>
</dbReference>
<proteinExistence type="inferred from homology"/>
<evidence type="ECO:0000256" key="5">
    <source>
        <dbReference type="ARBA" id="ARBA00022691"/>
    </source>
</evidence>
<evidence type="ECO:0000256" key="1">
    <source>
        <dbReference type="ARBA" id="ARBA00022490"/>
    </source>
</evidence>
<dbReference type="AlphaFoldDB" id="A0A7C8FJK4"/>
<comment type="similarity">
    <text evidence="6">Belongs to the methyltransferase superfamily. RsmI family.</text>
</comment>
<feature type="domain" description="RsmI HTH" evidence="8">
    <location>
        <begin position="229"/>
        <end position="269"/>
    </location>
</feature>
<dbReference type="InterPro" id="IPR014777">
    <property type="entry name" value="4pyrrole_Mease_sub1"/>
</dbReference>
<dbReference type="GO" id="GO:0005737">
    <property type="term" value="C:cytoplasm"/>
    <property type="evidence" value="ECO:0007669"/>
    <property type="project" value="UniProtKB-SubCell"/>
</dbReference>
<keyword evidence="5 6" id="KW-0949">S-adenosyl-L-methionine</keyword>
<name>A0A7C8FJK4_9MICO</name>
<dbReference type="InterPro" id="IPR000878">
    <property type="entry name" value="4pyrrol_Mease"/>
</dbReference>
<dbReference type="EC" id="2.1.1.198" evidence="6"/>
<keyword evidence="2 6" id="KW-0698">rRNA processing</keyword>
<dbReference type="FunFam" id="3.30.950.10:FF:000002">
    <property type="entry name" value="Ribosomal RNA small subunit methyltransferase I"/>
    <property type="match status" value="1"/>
</dbReference>
<evidence type="ECO:0000256" key="4">
    <source>
        <dbReference type="ARBA" id="ARBA00022679"/>
    </source>
</evidence>
<dbReference type="PANTHER" id="PTHR46111">
    <property type="entry name" value="RIBOSOMAL RNA SMALL SUBUNIT METHYLTRANSFERASE I"/>
    <property type="match status" value="1"/>
</dbReference>
<dbReference type="OrthoDB" id="9809084at2"/>
<comment type="subcellular location">
    <subcellularLocation>
        <location evidence="6">Cytoplasm</location>
    </subcellularLocation>
</comment>
<evidence type="ECO:0000259" key="8">
    <source>
        <dbReference type="Pfam" id="PF23016"/>
    </source>
</evidence>
<dbReference type="Gene3D" id="3.30.950.10">
    <property type="entry name" value="Methyltransferase, Cobalt-precorrin-4 Transmethylase, Domain 2"/>
    <property type="match status" value="1"/>
</dbReference>
<dbReference type="HAMAP" id="MF_01877">
    <property type="entry name" value="16SrRNA_methyltr_I"/>
    <property type="match status" value="1"/>
</dbReference>
<evidence type="ECO:0000256" key="2">
    <source>
        <dbReference type="ARBA" id="ARBA00022552"/>
    </source>
</evidence>
<evidence type="ECO:0000256" key="6">
    <source>
        <dbReference type="HAMAP-Rule" id="MF_01877"/>
    </source>
</evidence>
<evidence type="ECO:0000313" key="9">
    <source>
        <dbReference type="EMBL" id="KAB1631239.1"/>
    </source>
</evidence>
<dbReference type="GO" id="GO:0070677">
    <property type="term" value="F:rRNA (cytosine-2'-O-)-methyltransferase activity"/>
    <property type="evidence" value="ECO:0007669"/>
    <property type="project" value="UniProtKB-UniRule"/>
</dbReference>
<comment type="catalytic activity">
    <reaction evidence="6">
        <text>cytidine(1402) in 16S rRNA + S-adenosyl-L-methionine = 2'-O-methylcytidine(1402) in 16S rRNA + S-adenosyl-L-homocysteine + H(+)</text>
        <dbReference type="Rhea" id="RHEA:42924"/>
        <dbReference type="Rhea" id="RHEA-COMP:10285"/>
        <dbReference type="Rhea" id="RHEA-COMP:10286"/>
        <dbReference type="ChEBI" id="CHEBI:15378"/>
        <dbReference type="ChEBI" id="CHEBI:57856"/>
        <dbReference type="ChEBI" id="CHEBI:59789"/>
        <dbReference type="ChEBI" id="CHEBI:74495"/>
        <dbReference type="ChEBI" id="CHEBI:82748"/>
        <dbReference type="EC" id="2.1.1.198"/>
    </reaction>
</comment>
<organism evidence="9 10">
    <name type="scientific">Pseudoclavibacter caeni</name>
    <dbReference type="NCBI Taxonomy" id="908846"/>
    <lineage>
        <taxon>Bacteria</taxon>
        <taxon>Bacillati</taxon>
        <taxon>Actinomycetota</taxon>
        <taxon>Actinomycetes</taxon>
        <taxon>Micrococcales</taxon>
        <taxon>Microbacteriaceae</taxon>
        <taxon>Pseudoclavibacter</taxon>
    </lineage>
</organism>
<evidence type="ECO:0000256" key="3">
    <source>
        <dbReference type="ARBA" id="ARBA00022603"/>
    </source>
</evidence>
<dbReference type="PANTHER" id="PTHR46111:SF1">
    <property type="entry name" value="RIBOSOMAL RNA SMALL SUBUNIT METHYLTRANSFERASE I"/>
    <property type="match status" value="1"/>
</dbReference>
<keyword evidence="3 6" id="KW-0489">Methyltransferase</keyword>
<protein>
    <recommendedName>
        <fullName evidence="6">Ribosomal RNA small subunit methyltransferase I</fullName>
        <ecNumber evidence="6">2.1.1.198</ecNumber>
    </recommendedName>
    <alternativeName>
        <fullName evidence="6">16S rRNA 2'-O-ribose C1402 methyltransferase</fullName>
    </alternativeName>
    <alternativeName>
        <fullName evidence="6">rRNA (cytidine-2'-O-)-methyltransferase RsmI</fullName>
    </alternativeName>
</protein>
<keyword evidence="10" id="KW-1185">Reference proteome</keyword>
<accession>A0A7C8FJK4</accession>
<comment type="function">
    <text evidence="6">Catalyzes the 2'-O-methylation of the ribose of cytidine 1402 (C1402) in 16S rRNA.</text>
</comment>
<keyword evidence="1 6" id="KW-0963">Cytoplasm</keyword>
<dbReference type="Gene3D" id="3.40.1010.10">
    <property type="entry name" value="Cobalt-precorrin-4 Transmethylase, Domain 1"/>
    <property type="match status" value="1"/>
</dbReference>
<dbReference type="CDD" id="cd11648">
    <property type="entry name" value="RsmI"/>
    <property type="match status" value="1"/>
</dbReference>
<dbReference type="SUPFAM" id="SSF53790">
    <property type="entry name" value="Tetrapyrrole methylase"/>
    <property type="match status" value="1"/>
</dbReference>
<dbReference type="RefSeq" id="WP_158036824.1">
    <property type="nucleotide sequence ID" value="NZ_BAAAZV010000001.1"/>
</dbReference>
<dbReference type="InterPro" id="IPR018063">
    <property type="entry name" value="SAM_MeTrfase_RsmI_CS"/>
</dbReference>
<reference evidence="9 10" key="1">
    <citation type="submission" date="2019-09" db="EMBL/GenBank/DDBJ databases">
        <title>Phylogeny of genus Pseudoclavibacter and closely related genus.</title>
        <authorList>
            <person name="Li Y."/>
        </authorList>
    </citation>
    <scope>NUCLEOTIDE SEQUENCE [LARGE SCALE GENOMIC DNA]</scope>
    <source>
        <strain evidence="9 10">JCM 16921</strain>
    </source>
</reference>
<evidence type="ECO:0000259" key="7">
    <source>
        <dbReference type="Pfam" id="PF00590"/>
    </source>
</evidence>
<keyword evidence="4 6" id="KW-0808">Transferase</keyword>
<dbReference type="InterPro" id="IPR035996">
    <property type="entry name" value="4pyrrol_Methylase_sf"/>
</dbReference>
<gene>
    <name evidence="6 9" type="primary">rsmI</name>
    <name evidence="9" type="ORF">F8O02_08530</name>
</gene>
<dbReference type="PROSITE" id="PS01296">
    <property type="entry name" value="RSMI"/>
    <property type="match status" value="1"/>
</dbReference>
<dbReference type="Proteomes" id="UP000481339">
    <property type="component" value="Unassembled WGS sequence"/>
</dbReference>
<dbReference type="InterPro" id="IPR008189">
    <property type="entry name" value="rRNA_ssu_MeTfrase_I"/>
</dbReference>
<dbReference type="InterPro" id="IPR014776">
    <property type="entry name" value="4pyrrole_Mease_sub2"/>
</dbReference>
<feature type="domain" description="Tetrapyrrole methylase" evidence="7">
    <location>
        <begin position="1"/>
        <end position="202"/>
    </location>
</feature>
<dbReference type="InterPro" id="IPR053910">
    <property type="entry name" value="RsmI_HTH"/>
</dbReference>
<evidence type="ECO:0000313" key="10">
    <source>
        <dbReference type="Proteomes" id="UP000481339"/>
    </source>
</evidence>
<dbReference type="Pfam" id="PF00590">
    <property type="entry name" value="TP_methylase"/>
    <property type="match status" value="1"/>
</dbReference>
<dbReference type="PIRSF" id="PIRSF005917">
    <property type="entry name" value="MTase_YraL"/>
    <property type="match status" value="1"/>
</dbReference>
<dbReference type="NCBIfam" id="TIGR00096">
    <property type="entry name" value="16S rRNA (cytidine(1402)-2'-O)-methyltransferase"/>
    <property type="match status" value="1"/>
</dbReference>